<dbReference type="RefSeq" id="WP_035508117.1">
    <property type="nucleotide sequence ID" value="NZ_CCDH010000003.1"/>
</dbReference>
<evidence type="ECO:0000313" key="4">
    <source>
        <dbReference type="Proteomes" id="UP000028868"/>
    </source>
</evidence>
<name>A0A024P405_9BACI</name>
<sequence length="312" mass="34889">MEEKIRIGKTDLYVNPIGLGSNAVGGHNLYPNLDEQQGVDMVKEAVKNGVDFLDTAYIYGPGHSEELVGKAIKEMGNRSDVVLATKGAQKFDNGKEVLDNSPAFLKQSVEDSLKRLQTDYIDLYYIHFPDENTPKNEAVGALKELKDEGKIRSIGVSNMSLAQLKEANQDGYVDVFQGLYNLFQRDSEKEFFPYTLEHEISFVPFFPLASGLLAGKYDKHTTFPASDLRSSMPHFQGDAFIQNLEKVEQLRTIANQKGVEVPHLVLAWYLAHEAIDTIIPGAKNGEQVKSNLKTLEVNISKQEFDKIDKLFA</sequence>
<evidence type="ECO:0000259" key="2">
    <source>
        <dbReference type="Pfam" id="PF00248"/>
    </source>
</evidence>
<dbReference type="FunFam" id="3.20.20.100:FF:000004">
    <property type="entry name" value="Oxidoreductase, aldo/keto reductase"/>
    <property type="match status" value="1"/>
</dbReference>
<keyword evidence="4" id="KW-1185">Reference proteome</keyword>
<dbReference type="PRINTS" id="PR00069">
    <property type="entry name" value="ALDKETRDTASE"/>
</dbReference>
<proteinExistence type="predicted"/>
<protein>
    <submittedName>
        <fullName evidence="3">General stress protein 69</fullName>
    </submittedName>
</protein>
<reference evidence="4" key="1">
    <citation type="submission" date="2014-03" db="EMBL/GenBank/DDBJ databases">
        <authorList>
            <person name="Urmite Genomes U."/>
        </authorList>
    </citation>
    <scope>NUCLEOTIDE SEQUENCE [LARGE SCALE GENOMIC DNA]</scope>
    <source>
        <strain evidence="4">HD-03</strain>
    </source>
</reference>
<dbReference type="InterPro" id="IPR036812">
    <property type="entry name" value="NAD(P)_OxRdtase_dom_sf"/>
</dbReference>
<dbReference type="EMBL" id="CCDI010000002">
    <property type="protein sequence ID" value="CDQ23754.1"/>
    <property type="molecule type" value="Genomic_DNA"/>
</dbReference>
<dbReference type="Gene3D" id="3.20.20.100">
    <property type="entry name" value="NADP-dependent oxidoreductase domain"/>
    <property type="match status" value="1"/>
</dbReference>
<accession>A0A024P405</accession>
<dbReference type="InterPro" id="IPR023210">
    <property type="entry name" value="NADP_OxRdtase_dom"/>
</dbReference>
<dbReference type="GO" id="GO:0016491">
    <property type="term" value="F:oxidoreductase activity"/>
    <property type="evidence" value="ECO:0007669"/>
    <property type="project" value="UniProtKB-KW"/>
</dbReference>
<organism evidence="3 4">
    <name type="scientific">Halobacillus karajensis</name>
    <dbReference type="NCBI Taxonomy" id="195088"/>
    <lineage>
        <taxon>Bacteria</taxon>
        <taxon>Bacillati</taxon>
        <taxon>Bacillota</taxon>
        <taxon>Bacilli</taxon>
        <taxon>Bacillales</taxon>
        <taxon>Bacillaceae</taxon>
        <taxon>Halobacillus</taxon>
    </lineage>
</organism>
<dbReference type="CDD" id="cd19083">
    <property type="entry name" value="AKR_AKR11A1_11D1"/>
    <property type="match status" value="1"/>
</dbReference>
<dbReference type="SUPFAM" id="SSF51430">
    <property type="entry name" value="NAD(P)-linked oxidoreductase"/>
    <property type="match status" value="1"/>
</dbReference>
<evidence type="ECO:0000313" key="3">
    <source>
        <dbReference type="EMBL" id="CDQ23754.1"/>
    </source>
</evidence>
<evidence type="ECO:0000256" key="1">
    <source>
        <dbReference type="ARBA" id="ARBA00023002"/>
    </source>
</evidence>
<dbReference type="Pfam" id="PF00248">
    <property type="entry name" value="Aldo_ket_red"/>
    <property type="match status" value="1"/>
</dbReference>
<comment type="caution">
    <text evidence="3">The sequence shown here is derived from an EMBL/GenBank/DDBJ whole genome shotgun (WGS) entry which is preliminary data.</text>
</comment>
<dbReference type="InterPro" id="IPR050523">
    <property type="entry name" value="AKR_Detox_Biosynth"/>
</dbReference>
<dbReference type="PANTHER" id="PTHR43364">
    <property type="entry name" value="NADH-SPECIFIC METHYLGLYOXAL REDUCTASE-RELATED"/>
    <property type="match status" value="1"/>
</dbReference>
<dbReference type="GO" id="GO:0005829">
    <property type="term" value="C:cytosol"/>
    <property type="evidence" value="ECO:0007669"/>
    <property type="project" value="TreeGrafter"/>
</dbReference>
<feature type="domain" description="NADP-dependent oxidoreductase" evidence="2">
    <location>
        <begin position="16"/>
        <end position="310"/>
    </location>
</feature>
<dbReference type="InterPro" id="IPR020471">
    <property type="entry name" value="AKR"/>
</dbReference>
<keyword evidence="1" id="KW-0560">Oxidoreductase</keyword>
<gene>
    <name evidence="3" type="primary">yhdN_3</name>
    <name evidence="3" type="ORF">BN983_02005</name>
</gene>
<dbReference type="Proteomes" id="UP000028868">
    <property type="component" value="Unassembled WGS sequence"/>
</dbReference>
<dbReference type="PANTHER" id="PTHR43364:SF4">
    <property type="entry name" value="NAD(P)-LINKED OXIDOREDUCTASE SUPERFAMILY PROTEIN"/>
    <property type="match status" value="1"/>
</dbReference>
<reference evidence="3 4" key="2">
    <citation type="submission" date="2014-05" db="EMBL/GenBank/DDBJ databases">
        <title>Draft genome sequence of Halobacillus karajensis HK-03.</title>
        <authorList>
            <person name="Khelaifia S."/>
            <person name="Croce O."/>
            <person name="Lagier J.C."/>
            <person name="Raoult D."/>
        </authorList>
    </citation>
    <scope>NUCLEOTIDE SEQUENCE [LARGE SCALE GENOMIC DNA]</scope>
    <source>
        <strain evidence="3 4">HD-03</strain>
    </source>
</reference>
<dbReference type="AlphaFoldDB" id="A0A024P405"/>